<dbReference type="STRING" id="735517.SAMN05444272_2976"/>
<evidence type="ECO:0000313" key="4">
    <source>
        <dbReference type="Proteomes" id="UP000186002"/>
    </source>
</evidence>
<dbReference type="EMBL" id="FRBW01000003">
    <property type="protein sequence ID" value="SHM68970.1"/>
    <property type="molecule type" value="Genomic_DNA"/>
</dbReference>
<dbReference type="Pfam" id="PF20432">
    <property type="entry name" value="Xre-like-HTH"/>
    <property type="match status" value="1"/>
</dbReference>
<dbReference type="Proteomes" id="UP000186002">
    <property type="component" value="Unassembled WGS sequence"/>
</dbReference>
<evidence type="ECO:0000313" key="3">
    <source>
        <dbReference type="EMBL" id="SHM68970.1"/>
    </source>
</evidence>
<feature type="domain" description="Antitoxin Xre-like helix-turn-helix" evidence="2">
    <location>
        <begin position="26"/>
        <end position="80"/>
    </location>
</feature>
<accession>A0A1M7KTS7</accession>
<sequence>MVPVIAAPEAPVVRPLGEPDRDKIATLLKAVTNLVEAWELTNEEAAALLDVSAATWGRMKSGKYKGEIDRDKITRISLLIGIFKGLRLLFNGPLTYGWVRTANRGGLFRGKTPCEVMINGGIVAMYRVRQHIDALRGGV</sequence>
<dbReference type="InterPro" id="IPR024467">
    <property type="entry name" value="Xre/MbcA/ParS-like_toxin-bd"/>
</dbReference>
<dbReference type="RefSeq" id="WP_073014104.1">
    <property type="nucleotide sequence ID" value="NZ_FRBW01000003.1"/>
</dbReference>
<evidence type="ECO:0000259" key="1">
    <source>
        <dbReference type="Pfam" id="PF09722"/>
    </source>
</evidence>
<keyword evidence="4" id="KW-1185">Reference proteome</keyword>
<reference evidence="3 4" key="1">
    <citation type="submission" date="2016-11" db="EMBL/GenBank/DDBJ databases">
        <authorList>
            <person name="Jaros S."/>
            <person name="Januszkiewicz K."/>
            <person name="Wedrychowicz H."/>
        </authorList>
    </citation>
    <scope>NUCLEOTIDE SEQUENCE [LARGE SCALE GENOMIC DNA]</scope>
    <source>
        <strain evidence="3 4">DSM 22153</strain>
    </source>
</reference>
<dbReference type="AlphaFoldDB" id="A0A1M7KTS7"/>
<gene>
    <name evidence="3" type="ORF">SAMN05444272_2976</name>
</gene>
<feature type="domain" description="Antitoxin Xre/MbcA/ParS-like toxin-binding" evidence="1">
    <location>
        <begin position="87"/>
        <end position="138"/>
    </location>
</feature>
<proteinExistence type="predicted"/>
<protein>
    <submittedName>
        <fullName evidence="3">Uncharacterized protein</fullName>
    </submittedName>
</protein>
<dbReference type="InterPro" id="IPR046847">
    <property type="entry name" value="Xre-like_HTH"/>
</dbReference>
<organism evidence="3 4">
    <name type="scientific">Roseibium suaedae</name>
    <dbReference type="NCBI Taxonomy" id="735517"/>
    <lineage>
        <taxon>Bacteria</taxon>
        <taxon>Pseudomonadati</taxon>
        <taxon>Pseudomonadota</taxon>
        <taxon>Alphaproteobacteria</taxon>
        <taxon>Hyphomicrobiales</taxon>
        <taxon>Stappiaceae</taxon>
        <taxon>Roseibium</taxon>
    </lineage>
</organism>
<evidence type="ECO:0000259" key="2">
    <source>
        <dbReference type="Pfam" id="PF20432"/>
    </source>
</evidence>
<name>A0A1M7KTS7_9HYPH</name>
<dbReference type="Pfam" id="PF09722">
    <property type="entry name" value="Xre_MbcA_ParS_C"/>
    <property type="match status" value="1"/>
</dbReference>
<dbReference type="GO" id="GO:0003677">
    <property type="term" value="F:DNA binding"/>
    <property type="evidence" value="ECO:0007669"/>
    <property type="project" value="InterPro"/>
</dbReference>